<accession>A0A975JXG5</accession>
<keyword evidence="2" id="KW-1185">Reference proteome</keyword>
<sequence length="179" mass="19782">MPTPLVLSQNARHVKFVQSCRVCGHSYSARPKEPPLSRPALSIHETIAAAPDEVWAALTDWDNAHLWMPGIEWMRAHGDTAAGTVIGFRARGRDREAVIASLHPGRSLVLRSTQGGVTADYHYELRHIDDHTTRVGLRATCRTQGPVWAALSPVLRLAMRRADRCQLARLKLVAEAGAR</sequence>
<dbReference type="SUPFAM" id="SSF55961">
    <property type="entry name" value="Bet v1-like"/>
    <property type="match status" value="1"/>
</dbReference>
<name>A0A975JXG5_9MYCO</name>
<reference evidence="1" key="1">
    <citation type="submission" date="2019-12" db="EMBL/GenBank/DDBJ databases">
        <title>Mycobacterium spongiae sp. nov.</title>
        <authorList>
            <person name="Stinear T."/>
        </authorList>
    </citation>
    <scope>NUCLEOTIDE SEQUENCE</scope>
    <source>
        <strain evidence="1">FSD4b-SM</strain>
    </source>
</reference>
<evidence type="ECO:0008006" key="3">
    <source>
        <dbReference type="Google" id="ProtNLM"/>
    </source>
</evidence>
<gene>
    <name evidence="1" type="ORF">F6B93_08750</name>
</gene>
<evidence type="ECO:0000313" key="2">
    <source>
        <dbReference type="Proteomes" id="UP000682202"/>
    </source>
</evidence>
<proteinExistence type="predicted"/>
<dbReference type="AlphaFoldDB" id="A0A975JXG5"/>
<dbReference type="InterPro" id="IPR023393">
    <property type="entry name" value="START-like_dom_sf"/>
</dbReference>
<dbReference type="InterPro" id="IPR019587">
    <property type="entry name" value="Polyketide_cyclase/dehydratase"/>
</dbReference>
<evidence type="ECO:0000313" key="1">
    <source>
        <dbReference type="EMBL" id="QUR67173.1"/>
    </source>
</evidence>
<protein>
    <recommendedName>
        <fullName evidence="3">SRPBCC family protein</fullName>
    </recommendedName>
</protein>
<dbReference type="Pfam" id="PF10604">
    <property type="entry name" value="Polyketide_cyc2"/>
    <property type="match status" value="1"/>
</dbReference>
<dbReference type="Gene3D" id="3.30.530.20">
    <property type="match status" value="1"/>
</dbReference>
<dbReference type="Proteomes" id="UP000682202">
    <property type="component" value="Chromosome"/>
</dbReference>
<organism evidence="1 2">
    <name type="scientific">Mycobacterium spongiae</name>
    <dbReference type="NCBI Taxonomy" id="886343"/>
    <lineage>
        <taxon>Bacteria</taxon>
        <taxon>Bacillati</taxon>
        <taxon>Actinomycetota</taxon>
        <taxon>Actinomycetes</taxon>
        <taxon>Mycobacteriales</taxon>
        <taxon>Mycobacteriaceae</taxon>
        <taxon>Mycobacterium</taxon>
    </lineage>
</organism>
<dbReference type="EMBL" id="CP046600">
    <property type="protein sequence ID" value="QUR67173.1"/>
    <property type="molecule type" value="Genomic_DNA"/>
</dbReference>
<dbReference type="KEGG" id="mspg:F6B93_08750"/>